<organism evidence="2 3">
    <name type="scientific">Paraconexibacter antarcticus</name>
    <dbReference type="NCBI Taxonomy" id="2949664"/>
    <lineage>
        <taxon>Bacteria</taxon>
        <taxon>Bacillati</taxon>
        <taxon>Actinomycetota</taxon>
        <taxon>Thermoleophilia</taxon>
        <taxon>Solirubrobacterales</taxon>
        <taxon>Paraconexibacteraceae</taxon>
        <taxon>Paraconexibacter</taxon>
    </lineage>
</organism>
<feature type="compositionally biased region" description="Basic and acidic residues" evidence="1">
    <location>
        <begin position="1"/>
        <end position="16"/>
    </location>
</feature>
<evidence type="ECO:0000313" key="2">
    <source>
        <dbReference type="EMBL" id="UTI64818.1"/>
    </source>
</evidence>
<dbReference type="RefSeq" id="WP_254571516.1">
    <property type="nucleotide sequence ID" value="NZ_CP098502.1"/>
</dbReference>
<keyword evidence="3" id="KW-1185">Reference proteome</keyword>
<accession>A0ABY5DS15</accession>
<evidence type="ECO:0008006" key="4">
    <source>
        <dbReference type="Google" id="ProtNLM"/>
    </source>
</evidence>
<feature type="compositionally biased region" description="Basic and acidic residues" evidence="1">
    <location>
        <begin position="34"/>
        <end position="51"/>
    </location>
</feature>
<reference evidence="2 3" key="1">
    <citation type="submission" date="2022-06" db="EMBL/GenBank/DDBJ databases">
        <title>Paraconexibacter antarcticus.</title>
        <authorList>
            <person name="Kim C.S."/>
        </authorList>
    </citation>
    <scope>NUCLEOTIDE SEQUENCE [LARGE SCALE GENOMIC DNA]</scope>
    <source>
        <strain evidence="2 3">02-257</strain>
    </source>
</reference>
<dbReference type="Proteomes" id="UP001056035">
    <property type="component" value="Chromosome"/>
</dbReference>
<gene>
    <name evidence="2" type="ORF">NBH00_01090</name>
</gene>
<sequence>MPDEQHAPPHDSDAREPLGPFTPDDESRGGSTPEVHDEVSPHDLPKDHPGRADLVAEVGEDGVHRGNVRSDGSTDD</sequence>
<evidence type="ECO:0000256" key="1">
    <source>
        <dbReference type="SAM" id="MobiDB-lite"/>
    </source>
</evidence>
<feature type="region of interest" description="Disordered" evidence="1">
    <location>
        <begin position="1"/>
        <end position="76"/>
    </location>
</feature>
<protein>
    <recommendedName>
        <fullName evidence="4">MatE family transporter</fullName>
    </recommendedName>
</protein>
<name>A0ABY5DS15_9ACTN</name>
<dbReference type="EMBL" id="CP098502">
    <property type="protein sequence ID" value="UTI64818.1"/>
    <property type="molecule type" value="Genomic_DNA"/>
</dbReference>
<evidence type="ECO:0000313" key="3">
    <source>
        <dbReference type="Proteomes" id="UP001056035"/>
    </source>
</evidence>
<proteinExistence type="predicted"/>